<evidence type="ECO:0000256" key="1">
    <source>
        <dbReference type="SAM" id="MobiDB-lite"/>
    </source>
</evidence>
<sequence length="135" mass="14302">MRQTRAGGFSRTRWGAAQATNAQRFLLRARTSTPLVCCRPRRSAALATTGTGFPNEPAISQMPSSHVLTAGVGGGQHVRQPLLLGRRRNTEDRMPVAPPLSRKRGPRSDPLGAQLCVAPAAITPTGVRPLTTLGG</sequence>
<dbReference type="Proteomes" id="UP001501009">
    <property type="component" value="Unassembled WGS sequence"/>
</dbReference>
<comment type="caution">
    <text evidence="2">The sequence shown here is derived from an EMBL/GenBank/DDBJ whole genome shotgun (WGS) entry which is preliminary data.</text>
</comment>
<proteinExistence type="predicted"/>
<name>A0ABP7HC09_9ACTN</name>
<dbReference type="EMBL" id="BAABDE010000013">
    <property type="protein sequence ID" value="GAA3788455.1"/>
    <property type="molecule type" value="Genomic_DNA"/>
</dbReference>
<accession>A0ABP7HC09</accession>
<evidence type="ECO:0000313" key="2">
    <source>
        <dbReference type="EMBL" id="GAA3788455.1"/>
    </source>
</evidence>
<reference evidence="3" key="1">
    <citation type="journal article" date="2019" name="Int. J. Syst. Evol. Microbiol.">
        <title>The Global Catalogue of Microorganisms (GCM) 10K type strain sequencing project: providing services to taxonomists for standard genome sequencing and annotation.</title>
        <authorList>
            <consortium name="The Broad Institute Genomics Platform"/>
            <consortium name="The Broad Institute Genome Sequencing Center for Infectious Disease"/>
            <person name="Wu L."/>
            <person name="Ma J."/>
        </authorList>
    </citation>
    <scope>NUCLEOTIDE SEQUENCE [LARGE SCALE GENOMIC DNA]</scope>
    <source>
        <strain evidence="3">JCM 17138</strain>
    </source>
</reference>
<gene>
    <name evidence="2" type="ORF">GCM10022403_023630</name>
</gene>
<evidence type="ECO:0000313" key="3">
    <source>
        <dbReference type="Proteomes" id="UP001501009"/>
    </source>
</evidence>
<keyword evidence="3" id="KW-1185">Reference proteome</keyword>
<protein>
    <submittedName>
        <fullName evidence="2">Uncharacterized protein</fullName>
    </submittedName>
</protein>
<feature type="region of interest" description="Disordered" evidence="1">
    <location>
        <begin position="80"/>
        <end position="109"/>
    </location>
</feature>
<organism evidence="2 3">
    <name type="scientific">Streptomyces coacervatus</name>
    <dbReference type="NCBI Taxonomy" id="647381"/>
    <lineage>
        <taxon>Bacteria</taxon>
        <taxon>Bacillati</taxon>
        <taxon>Actinomycetota</taxon>
        <taxon>Actinomycetes</taxon>
        <taxon>Kitasatosporales</taxon>
        <taxon>Streptomycetaceae</taxon>
        <taxon>Streptomyces</taxon>
    </lineage>
</organism>